<dbReference type="RefSeq" id="WP_073239740.1">
    <property type="nucleotide sequence ID" value="NZ_FQUY01000021.1"/>
</dbReference>
<name>A0A1M5BA45_9FIRM</name>
<dbReference type="InterPro" id="IPR038705">
    <property type="entry name" value="YabP_sf"/>
</dbReference>
<dbReference type="GO" id="GO:0030435">
    <property type="term" value="P:sporulation resulting in formation of a cellular spore"/>
    <property type="evidence" value="ECO:0007669"/>
    <property type="project" value="InterPro"/>
</dbReference>
<reference evidence="2" key="1">
    <citation type="submission" date="2016-11" db="EMBL/GenBank/DDBJ databases">
        <authorList>
            <person name="Varghese N."/>
            <person name="Submissions S."/>
        </authorList>
    </citation>
    <scope>NUCLEOTIDE SEQUENCE [LARGE SCALE GENOMIC DNA]</scope>
    <source>
        <strain evidence="2">DSM 12395</strain>
    </source>
</reference>
<dbReference type="STRING" id="1121429.SAMN02745133_02519"/>
<proteinExistence type="predicted"/>
<dbReference type="OrthoDB" id="9795125at2"/>
<dbReference type="AlphaFoldDB" id="A0A1M5BA45"/>
<evidence type="ECO:0000313" key="2">
    <source>
        <dbReference type="Proteomes" id="UP000184148"/>
    </source>
</evidence>
<keyword evidence="2" id="KW-1185">Reference proteome</keyword>
<dbReference type="NCBIfam" id="TIGR02892">
    <property type="entry name" value="spore_yabP"/>
    <property type="match status" value="1"/>
</dbReference>
<dbReference type="Pfam" id="PF07873">
    <property type="entry name" value="YabP"/>
    <property type="match status" value="1"/>
</dbReference>
<dbReference type="Proteomes" id="UP000184148">
    <property type="component" value="Unassembled WGS sequence"/>
</dbReference>
<evidence type="ECO:0000313" key="1">
    <source>
        <dbReference type="EMBL" id="SHF39042.1"/>
    </source>
</evidence>
<gene>
    <name evidence="1" type="ORF">SAMN02745133_02519</name>
</gene>
<dbReference type="EMBL" id="FQUY01000021">
    <property type="protein sequence ID" value="SHF39042.1"/>
    <property type="molecule type" value="Genomic_DNA"/>
</dbReference>
<dbReference type="InterPro" id="IPR012504">
    <property type="entry name" value="Spore_YabP"/>
</dbReference>
<dbReference type="PIRSF" id="PIRSF011576">
    <property type="entry name" value="YabP"/>
    <property type="match status" value="1"/>
</dbReference>
<dbReference type="Gene3D" id="2.60.40.2000">
    <property type="match status" value="1"/>
</dbReference>
<protein>
    <submittedName>
        <fullName evidence="1">Sporulation protein YabP</fullName>
    </submittedName>
</protein>
<dbReference type="InterPro" id="IPR022476">
    <property type="entry name" value="Spore_YabP/YqfC"/>
</dbReference>
<accession>A0A1M5BA45</accession>
<sequence length="94" mass="10431">MEEYGKHILSIEGRKKLKLEGVQHVGSFDEQEITLDTNMGFLQLKGEGMHITHLNLDQGSLVVEGFINGLAYMEGRSAKGTKAKGKGFINRLLK</sequence>
<organism evidence="1 2">
    <name type="scientific">Desulforamulus putei DSM 12395</name>
    <dbReference type="NCBI Taxonomy" id="1121429"/>
    <lineage>
        <taxon>Bacteria</taxon>
        <taxon>Bacillati</taxon>
        <taxon>Bacillota</taxon>
        <taxon>Clostridia</taxon>
        <taxon>Eubacteriales</taxon>
        <taxon>Peptococcaceae</taxon>
        <taxon>Desulforamulus</taxon>
    </lineage>
</organism>